<evidence type="ECO:0000259" key="2">
    <source>
        <dbReference type="Pfam" id="PF16064"/>
    </source>
</evidence>
<protein>
    <recommendedName>
        <fullName evidence="2">DUF4806 domain-containing protein</fullName>
    </recommendedName>
</protein>
<name>A0AAW2GM29_9HYME</name>
<dbReference type="AlphaFoldDB" id="A0AAW2GM29"/>
<gene>
    <name evidence="3" type="ORF">PUN28_003703</name>
</gene>
<keyword evidence="4" id="KW-1185">Reference proteome</keyword>
<dbReference type="Pfam" id="PF16064">
    <property type="entry name" value="DUF4806"/>
    <property type="match status" value="1"/>
</dbReference>
<dbReference type="PANTHER" id="PTHR34153:SF2">
    <property type="entry name" value="SI:CH211-262H13.3-RELATED"/>
    <property type="match status" value="1"/>
</dbReference>
<organism evidence="3 4">
    <name type="scientific">Cardiocondyla obscurior</name>
    <dbReference type="NCBI Taxonomy" id="286306"/>
    <lineage>
        <taxon>Eukaryota</taxon>
        <taxon>Metazoa</taxon>
        <taxon>Ecdysozoa</taxon>
        <taxon>Arthropoda</taxon>
        <taxon>Hexapoda</taxon>
        <taxon>Insecta</taxon>
        <taxon>Pterygota</taxon>
        <taxon>Neoptera</taxon>
        <taxon>Endopterygota</taxon>
        <taxon>Hymenoptera</taxon>
        <taxon>Apocrita</taxon>
        <taxon>Aculeata</taxon>
        <taxon>Formicoidea</taxon>
        <taxon>Formicidae</taxon>
        <taxon>Myrmicinae</taxon>
        <taxon>Cardiocondyla</taxon>
    </lineage>
</organism>
<feature type="compositionally biased region" description="Basic residues" evidence="1">
    <location>
        <begin position="119"/>
        <end position="139"/>
    </location>
</feature>
<dbReference type="Proteomes" id="UP001430953">
    <property type="component" value="Unassembled WGS sequence"/>
</dbReference>
<accession>A0AAW2GM29</accession>
<dbReference type="InterPro" id="IPR032071">
    <property type="entry name" value="DUF4806"/>
</dbReference>
<evidence type="ECO:0000256" key="1">
    <source>
        <dbReference type="SAM" id="MobiDB-lite"/>
    </source>
</evidence>
<feature type="region of interest" description="Disordered" evidence="1">
    <location>
        <begin position="108"/>
        <end position="169"/>
    </location>
</feature>
<reference evidence="3 4" key="1">
    <citation type="submission" date="2023-03" db="EMBL/GenBank/DDBJ databases">
        <title>High recombination rates correlate with genetic variation in Cardiocondyla obscurior ants.</title>
        <authorList>
            <person name="Errbii M."/>
        </authorList>
    </citation>
    <scope>NUCLEOTIDE SEQUENCE [LARGE SCALE GENOMIC DNA]</scope>
    <source>
        <strain evidence="3">Alpha-2009</strain>
        <tissue evidence="3">Whole body</tissue>
    </source>
</reference>
<comment type="caution">
    <text evidence="3">The sequence shown here is derived from an EMBL/GenBank/DDBJ whole genome shotgun (WGS) entry which is preliminary data.</text>
</comment>
<sequence length="460" mass="52411">MSTYAVVQFLKEGQKECSIVPLIWITDNNSVCYWPNTKSDVKFTSLVKSNAVYQSSWKKYDIDTVLHTDDNYDSAEQFLNTYIEQSTSDNTTIVDKNNLVRSKCNKIENSNKKNNSSTLKRKKKQKNKKMSCKRNKKIVRSPTPSSSTSTEDLTDSVDSSSTTDVTSSNSLNIDKKREIKNHIFMNRSQNNTGFLLQRTVSGPLQHQLEHIKNIQPLSQQISAGPVITSIQPVSGIITKLTPKLGCNNIKETSFDLMETDKECQPIDKTFNSGCSIETSCKKNFVPLPETEFQRVVLSYLQSIEITYEQILSKINILLRNKDSTQIITSKPEGLPELPLSTMEQFQEMETLLDTEENYNYYRTRLASIGGENQRSCVMSMLKFLLSNKLATYFNWAGRKNKIAFKNKKIMNVIYESARLVFGEINGPYTGDKIIENAVKDWLKLASNRLSYYDSKKTNCS</sequence>
<dbReference type="EMBL" id="JADYXP020000003">
    <property type="protein sequence ID" value="KAL0128545.1"/>
    <property type="molecule type" value="Genomic_DNA"/>
</dbReference>
<dbReference type="PANTHER" id="PTHR34153">
    <property type="entry name" value="SI:CH211-262H13.3-RELATED-RELATED"/>
    <property type="match status" value="1"/>
</dbReference>
<proteinExistence type="predicted"/>
<feature type="compositionally biased region" description="Low complexity" evidence="1">
    <location>
        <begin position="141"/>
        <end position="169"/>
    </location>
</feature>
<evidence type="ECO:0000313" key="4">
    <source>
        <dbReference type="Proteomes" id="UP001430953"/>
    </source>
</evidence>
<feature type="domain" description="DUF4806" evidence="2">
    <location>
        <begin position="336"/>
        <end position="412"/>
    </location>
</feature>
<evidence type="ECO:0000313" key="3">
    <source>
        <dbReference type="EMBL" id="KAL0128545.1"/>
    </source>
</evidence>